<dbReference type="Gene3D" id="3.20.20.10">
    <property type="entry name" value="Alanine racemase"/>
    <property type="match status" value="1"/>
</dbReference>
<dbReference type="GO" id="GO:0008784">
    <property type="term" value="F:alanine racemase activity"/>
    <property type="evidence" value="ECO:0007669"/>
    <property type="project" value="UniProtKB-UniRule"/>
</dbReference>
<dbReference type="InterPro" id="IPR001608">
    <property type="entry name" value="Ala_racemase_N"/>
</dbReference>
<evidence type="ECO:0000256" key="5">
    <source>
        <dbReference type="ARBA" id="ARBA00022898"/>
    </source>
</evidence>
<dbReference type="HAMAP" id="MF_01201">
    <property type="entry name" value="Ala_racemase"/>
    <property type="match status" value="1"/>
</dbReference>
<dbReference type="InterPro" id="IPR011079">
    <property type="entry name" value="Ala_racemase_C"/>
</dbReference>
<dbReference type="Proteomes" id="UP000245048">
    <property type="component" value="Unassembled WGS sequence"/>
</dbReference>
<organism evidence="11 12">
    <name type="scientific">Teichococcus aestuarii</name>
    <dbReference type="NCBI Taxonomy" id="568898"/>
    <lineage>
        <taxon>Bacteria</taxon>
        <taxon>Pseudomonadati</taxon>
        <taxon>Pseudomonadota</taxon>
        <taxon>Alphaproteobacteria</taxon>
        <taxon>Acetobacterales</taxon>
        <taxon>Roseomonadaceae</taxon>
        <taxon>Roseomonas</taxon>
    </lineage>
</organism>
<dbReference type="UniPathway" id="UPA00042">
    <property type="reaction ID" value="UER00497"/>
</dbReference>
<protein>
    <recommendedName>
        <fullName evidence="4 7">Alanine racemase</fullName>
        <ecNumber evidence="4 7">5.1.1.1</ecNumber>
    </recommendedName>
</protein>
<keyword evidence="12" id="KW-1185">Reference proteome</keyword>
<evidence type="ECO:0000256" key="2">
    <source>
        <dbReference type="ARBA" id="ARBA00001933"/>
    </source>
</evidence>
<evidence type="ECO:0000313" key="11">
    <source>
        <dbReference type="EMBL" id="PWC28888.1"/>
    </source>
</evidence>
<comment type="cofactor">
    <cofactor evidence="2 7 8">
        <name>pyridoxal 5'-phosphate</name>
        <dbReference type="ChEBI" id="CHEBI:597326"/>
    </cofactor>
</comment>
<comment type="similarity">
    <text evidence="3 7">Belongs to the alanine racemase family.</text>
</comment>
<evidence type="ECO:0000259" key="10">
    <source>
        <dbReference type="SMART" id="SM01005"/>
    </source>
</evidence>
<dbReference type="SUPFAM" id="SSF50621">
    <property type="entry name" value="Alanine racemase C-terminal domain-like"/>
    <property type="match status" value="1"/>
</dbReference>
<evidence type="ECO:0000256" key="6">
    <source>
        <dbReference type="ARBA" id="ARBA00023235"/>
    </source>
</evidence>
<feature type="modified residue" description="N6-(pyridoxal phosphate)lysine" evidence="7 8">
    <location>
        <position position="53"/>
    </location>
</feature>
<feature type="binding site" evidence="7 9">
    <location>
        <position position="310"/>
    </location>
    <ligand>
        <name>substrate</name>
    </ligand>
</feature>
<dbReference type="InterPro" id="IPR009006">
    <property type="entry name" value="Ala_racemase/Decarboxylase_C"/>
</dbReference>
<dbReference type="OrthoDB" id="9813814at2"/>
<reference evidence="12" key="1">
    <citation type="submission" date="2017-10" db="EMBL/GenBank/DDBJ databases">
        <authorList>
            <person name="Toshchakov S.V."/>
            <person name="Goeva M.A."/>
        </authorList>
    </citation>
    <scope>NUCLEOTIDE SEQUENCE [LARGE SCALE GENOMIC DNA]</scope>
    <source>
        <strain evidence="12">JR1/69-1-13</strain>
    </source>
</reference>
<dbReference type="Gene3D" id="2.40.37.10">
    <property type="entry name" value="Lyase, Ornithine Decarboxylase, Chain A, domain 1"/>
    <property type="match status" value="1"/>
</dbReference>
<dbReference type="Pfam" id="PF00842">
    <property type="entry name" value="Ala_racemase_C"/>
    <property type="match status" value="1"/>
</dbReference>
<proteinExistence type="inferred from homology"/>
<dbReference type="SMART" id="SM01005">
    <property type="entry name" value="Ala_racemase_C"/>
    <property type="match status" value="1"/>
</dbReference>
<dbReference type="PRINTS" id="PR00992">
    <property type="entry name" value="ALARACEMASE"/>
</dbReference>
<dbReference type="PANTHER" id="PTHR30511">
    <property type="entry name" value="ALANINE RACEMASE"/>
    <property type="match status" value="1"/>
</dbReference>
<dbReference type="InterPro" id="IPR020622">
    <property type="entry name" value="Ala_racemase_pyridoxalP-BS"/>
</dbReference>
<dbReference type="Pfam" id="PF01168">
    <property type="entry name" value="Ala_racemase_N"/>
    <property type="match status" value="1"/>
</dbReference>
<dbReference type="AlphaFoldDB" id="A0A2U1V4N7"/>
<accession>A0A2U1V4N7</accession>
<evidence type="ECO:0000256" key="7">
    <source>
        <dbReference type="HAMAP-Rule" id="MF_01201"/>
    </source>
</evidence>
<name>A0A2U1V4N7_9PROT</name>
<dbReference type="SUPFAM" id="SSF51419">
    <property type="entry name" value="PLP-binding barrel"/>
    <property type="match status" value="1"/>
</dbReference>
<dbReference type="PROSITE" id="PS00395">
    <property type="entry name" value="ALANINE_RACEMASE"/>
    <property type="match status" value="1"/>
</dbReference>
<gene>
    <name evidence="11" type="primary">alr</name>
    <name evidence="11" type="ORF">CR165_09815</name>
</gene>
<dbReference type="NCBIfam" id="TIGR00492">
    <property type="entry name" value="alr"/>
    <property type="match status" value="1"/>
</dbReference>
<evidence type="ECO:0000256" key="9">
    <source>
        <dbReference type="PIRSR" id="PIRSR600821-52"/>
    </source>
</evidence>
<evidence type="ECO:0000256" key="1">
    <source>
        <dbReference type="ARBA" id="ARBA00000316"/>
    </source>
</evidence>
<evidence type="ECO:0000256" key="4">
    <source>
        <dbReference type="ARBA" id="ARBA00013089"/>
    </source>
</evidence>
<dbReference type="GO" id="GO:0005829">
    <property type="term" value="C:cytosol"/>
    <property type="evidence" value="ECO:0007669"/>
    <property type="project" value="TreeGrafter"/>
</dbReference>
<comment type="caution">
    <text evidence="11">The sequence shown here is derived from an EMBL/GenBank/DDBJ whole genome shotgun (WGS) entry which is preliminary data.</text>
</comment>
<feature type="active site" description="Proton acceptor; specific for L-alanine" evidence="7">
    <location>
        <position position="262"/>
    </location>
</feature>
<comment type="function">
    <text evidence="7">Catalyzes the interconversion of L-alanine and D-alanine. May also act on other amino acids.</text>
</comment>
<evidence type="ECO:0000256" key="8">
    <source>
        <dbReference type="PIRSR" id="PIRSR600821-50"/>
    </source>
</evidence>
<comment type="pathway">
    <text evidence="7">Amino-acid biosynthesis; D-alanine biosynthesis; D-alanine from L-alanine: step 1/1.</text>
</comment>
<feature type="domain" description="Alanine racemase C-terminal" evidence="10">
    <location>
        <begin position="241"/>
        <end position="365"/>
    </location>
</feature>
<feature type="binding site" evidence="7 9">
    <location>
        <position position="144"/>
    </location>
    <ligand>
        <name>substrate</name>
    </ligand>
</feature>
<sequence>MAAAITEAEAAAFPARAAADFAGELVVDLGAIVANWRDLGARHPSGPVAGVVKADGYGLGAAPVARVLADAGCRHFFVAQFSEGLALREALGHGPMIAVLGGFPPGADAGAALTPVLNTPEDVAAARAAGLRGAILHVDTGMERLGVNAAELAGLGGLAGLGLRYVMTHLACADEPAHPLNAAQAVRFAAARAALPGVPASFANSSGLFLGPDFASDLARPGCALYGINPAPGRPNPMRQVLRLTIPILQLRDVPAGATVGYGATWTAPRQSRIATIAAGYADGYLRSLSSRGIGILAGRPVPLVGRVSMDLITLDVTDVPEARLGDRVELIGPAQTPDAVAALAGTIGYEILTSLGARYRRRHLEPGRPSGAAA</sequence>
<comment type="catalytic activity">
    <reaction evidence="1 7">
        <text>L-alanine = D-alanine</text>
        <dbReference type="Rhea" id="RHEA:20249"/>
        <dbReference type="ChEBI" id="CHEBI:57416"/>
        <dbReference type="ChEBI" id="CHEBI:57972"/>
        <dbReference type="EC" id="5.1.1.1"/>
    </reaction>
</comment>
<dbReference type="RefSeq" id="WP_109516813.1">
    <property type="nucleotide sequence ID" value="NZ_PDOA01000005.1"/>
</dbReference>
<dbReference type="GO" id="GO:0030632">
    <property type="term" value="P:D-alanine biosynthetic process"/>
    <property type="evidence" value="ECO:0007669"/>
    <property type="project" value="UniProtKB-UniRule"/>
</dbReference>
<dbReference type="EC" id="5.1.1.1" evidence="4 7"/>
<dbReference type="InterPro" id="IPR029066">
    <property type="entry name" value="PLP-binding_barrel"/>
</dbReference>
<dbReference type="InterPro" id="IPR000821">
    <property type="entry name" value="Ala_racemase"/>
</dbReference>
<evidence type="ECO:0000313" key="12">
    <source>
        <dbReference type="Proteomes" id="UP000245048"/>
    </source>
</evidence>
<keyword evidence="5 7" id="KW-0663">Pyridoxal phosphate</keyword>
<dbReference type="CDD" id="cd00430">
    <property type="entry name" value="PLPDE_III_AR"/>
    <property type="match status" value="1"/>
</dbReference>
<dbReference type="PANTHER" id="PTHR30511:SF0">
    <property type="entry name" value="ALANINE RACEMASE, CATABOLIC-RELATED"/>
    <property type="match status" value="1"/>
</dbReference>
<dbReference type="GO" id="GO:0030170">
    <property type="term" value="F:pyridoxal phosphate binding"/>
    <property type="evidence" value="ECO:0007669"/>
    <property type="project" value="UniProtKB-UniRule"/>
</dbReference>
<feature type="active site" description="Proton acceptor; specific for D-alanine" evidence="7">
    <location>
        <position position="53"/>
    </location>
</feature>
<keyword evidence="6 7" id="KW-0413">Isomerase</keyword>
<evidence type="ECO:0000256" key="3">
    <source>
        <dbReference type="ARBA" id="ARBA00007880"/>
    </source>
</evidence>
<dbReference type="EMBL" id="PDOA01000005">
    <property type="protein sequence ID" value="PWC28888.1"/>
    <property type="molecule type" value="Genomic_DNA"/>
</dbReference>